<evidence type="ECO:0000313" key="2">
    <source>
        <dbReference type="Proteomes" id="UP001362999"/>
    </source>
</evidence>
<name>A0AAW0BWT6_9AGAR</name>
<dbReference type="Proteomes" id="UP001362999">
    <property type="component" value="Unassembled WGS sequence"/>
</dbReference>
<evidence type="ECO:0000313" key="1">
    <source>
        <dbReference type="EMBL" id="KAK7030517.1"/>
    </source>
</evidence>
<keyword evidence="2" id="KW-1185">Reference proteome</keyword>
<accession>A0AAW0BWT6</accession>
<organism evidence="1 2">
    <name type="scientific">Favolaschia claudopus</name>
    <dbReference type="NCBI Taxonomy" id="2862362"/>
    <lineage>
        <taxon>Eukaryota</taxon>
        <taxon>Fungi</taxon>
        <taxon>Dikarya</taxon>
        <taxon>Basidiomycota</taxon>
        <taxon>Agaricomycotina</taxon>
        <taxon>Agaricomycetes</taxon>
        <taxon>Agaricomycetidae</taxon>
        <taxon>Agaricales</taxon>
        <taxon>Marasmiineae</taxon>
        <taxon>Mycenaceae</taxon>
        <taxon>Favolaschia</taxon>
    </lineage>
</organism>
<reference evidence="1 2" key="1">
    <citation type="journal article" date="2024" name="J Genomics">
        <title>Draft genome sequencing and assembly of Favolaschia claudopus CIRM-BRFM 2984 isolated from oak limbs.</title>
        <authorList>
            <person name="Navarro D."/>
            <person name="Drula E."/>
            <person name="Chaduli D."/>
            <person name="Cazenave R."/>
            <person name="Ahrendt S."/>
            <person name="Wang J."/>
            <person name="Lipzen A."/>
            <person name="Daum C."/>
            <person name="Barry K."/>
            <person name="Grigoriev I.V."/>
            <person name="Favel A."/>
            <person name="Rosso M.N."/>
            <person name="Martin F."/>
        </authorList>
    </citation>
    <scope>NUCLEOTIDE SEQUENCE [LARGE SCALE GENOMIC DNA]</scope>
    <source>
        <strain evidence="1 2">CIRM-BRFM 2984</strain>
    </source>
</reference>
<protein>
    <submittedName>
        <fullName evidence="1">Uncharacterized protein</fullName>
    </submittedName>
</protein>
<gene>
    <name evidence="1" type="ORF">R3P38DRAFT_2774497</name>
</gene>
<proteinExistence type="predicted"/>
<comment type="caution">
    <text evidence="1">The sequence shown here is derived from an EMBL/GenBank/DDBJ whole genome shotgun (WGS) entry which is preliminary data.</text>
</comment>
<sequence>MRGVCSYHLVFDSNRDYDDVFGIRRVLTMRNSAGKRINVVETYSDYPVDVILGFHSTPPRGCISWDRFSHFEINRLRKGVALATPTSMRLAGNVLDGQVQMWRILHKYTDRGFVFEYDHPIPHQCGVDIDCPATVRTVDDAGCLHIDLLPCSVPDVTRPQPPLFTWSLAPVGICDSGRIGDVPVHNIYSYQYRMFRRLAAALLKMSIPPVNLLEISPWDDTDYYFSGYDGSEEESDELMSILDLNHGSLAKPIPPTVRNDIFPYSIASGIRDIFLLGHNKCHSHPIPHIDCVNDSTVARTRPRGSNLVGQLDRRFRKDSSVAANRFTRILAHIQYKEHFDSIRSHTRKSSTYREAFSFIDLQDPPLPVVAQRNQQLPQFVRREVPVLQVRLFGSLVSASEVFDTETGLLRYTATLRNPNLDDSISRLFADQWATLESIMRIDDADTVHIPSFVLSLLTRLCMYDESSQPGPITRSFGENSLHWQYITIWDTSPSLLDHDVGHVLELEATLQRHESAADADGLVSKASAIHFSTLLDVESLPGLPDLVCLVVIVIHLLLLPFLPVMPSRATVLFTSVRDPTRPTLAVDRVGEHYIATRDKCVTDVCGPFDRFSYKEMFHQEIYERHLSPYRMQVPRYRPCFIGSVAGSELAYHDNPHMAETSGCYCNRILLQCPGGADSETVRLFNEQVRVLEEIIEIDVKETVNIWSNTCTIPLTLFPFLLPPSFLDLIVYSKPGEVLGGWIRSLKDGSKAIEVWTSLNDAGVQFDFPVGRDVEVVVNLCKDESYDCPVRGDTVKTFSLWLRSHNYLSDADVGRA</sequence>
<dbReference type="EMBL" id="JAWWNJ010000025">
    <property type="protein sequence ID" value="KAK7030517.1"/>
    <property type="molecule type" value="Genomic_DNA"/>
</dbReference>
<dbReference type="AlphaFoldDB" id="A0AAW0BWT6"/>